<keyword evidence="4" id="KW-1185">Reference proteome</keyword>
<gene>
    <name evidence="2" type="ORF">B0H24_101832</name>
    <name evidence="1" type="ORF">BY455_11932</name>
</gene>
<reference evidence="2 3" key="2">
    <citation type="submission" date="2018-02" db="EMBL/GenBank/DDBJ databases">
        <title>Subsurface microbial communities from deep shales in Ohio and West Virginia, USA.</title>
        <authorList>
            <person name="Wrighton K."/>
        </authorList>
    </citation>
    <scope>NUCLEOTIDE SEQUENCE [LARGE SCALE GENOMIC DNA]</scope>
    <source>
        <strain evidence="2 3">UTICA-S1B9</strain>
    </source>
</reference>
<dbReference type="EMBL" id="PTIU01000018">
    <property type="protein sequence ID" value="PPK54175.1"/>
    <property type="molecule type" value="Genomic_DNA"/>
</dbReference>
<dbReference type="Proteomes" id="UP000239446">
    <property type="component" value="Unassembled WGS sequence"/>
</dbReference>
<dbReference type="Proteomes" id="UP000239648">
    <property type="component" value="Unassembled WGS sequence"/>
</dbReference>
<dbReference type="EMBL" id="PTIT01000019">
    <property type="protein sequence ID" value="PPK50861.1"/>
    <property type="molecule type" value="Genomic_DNA"/>
</dbReference>
<evidence type="ECO:0000313" key="3">
    <source>
        <dbReference type="Proteomes" id="UP000239446"/>
    </source>
</evidence>
<dbReference type="AlphaFoldDB" id="A0A2S6G5C3"/>
<proteinExistence type="predicted"/>
<name>A0A2S6G5C3_9GAMM</name>
<protein>
    <recommendedName>
        <fullName evidence="5">Lacal_2735 family protein</fullName>
    </recommendedName>
</protein>
<evidence type="ECO:0000313" key="4">
    <source>
        <dbReference type="Proteomes" id="UP000239648"/>
    </source>
</evidence>
<comment type="caution">
    <text evidence="2">The sequence shown here is derived from an EMBL/GenBank/DDBJ whole genome shotgun (WGS) entry which is preliminary data.</text>
</comment>
<accession>A0A2S6G5C3</accession>
<reference evidence="1 4" key="1">
    <citation type="submission" date="2018-02" db="EMBL/GenBank/DDBJ databases">
        <title>Deep subsurface shale carbon reservoir microbial communities from Ohio and West Virginia, USA.</title>
        <authorList>
            <person name="Wrighton K."/>
        </authorList>
    </citation>
    <scope>NUCLEOTIDE SEQUENCE [LARGE SCALE GENOMIC DNA]</scope>
    <source>
        <strain evidence="1 4">UTICA-S1B6</strain>
    </source>
</reference>
<sequence length="58" mass="6735">MFGFLKGDPEKKLRKAYESKLAEALHAQRNGDLRTHGTLMEEAEKLYAEIRELEQKKS</sequence>
<dbReference type="Pfam" id="PF20027">
    <property type="entry name" value="DUF6435"/>
    <property type="match status" value="1"/>
</dbReference>
<organism evidence="2 3">
    <name type="scientific">Marinobacter persicus</name>
    <dbReference type="NCBI Taxonomy" id="930118"/>
    <lineage>
        <taxon>Bacteria</taxon>
        <taxon>Pseudomonadati</taxon>
        <taxon>Pseudomonadota</taxon>
        <taxon>Gammaproteobacteria</taxon>
        <taxon>Pseudomonadales</taxon>
        <taxon>Marinobacteraceae</taxon>
        <taxon>Marinobacter</taxon>
    </lineage>
</organism>
<dbReference type="STRING" id="930118.SAMN05216429_10869"/>
<dbReference type="InterPro" id="IPR045493">
    <property type="entry name" value="DUF6435"/>
</dbReference>
<evidence type="ECO:0008006" key="5">
    <source>
        <dbReference type="Google" id="ProtNLM"/>
    </source>
</evidence>
<evidence type="ECO:0000313" key="2">
    <source>
        <dbReference type="EMBL" id="PPK54175.1"/>
    </source>
</evidence>
<dbReference type="OrthoDB" id="292170at2"/>
<evidence type="ECO:0000313" key="1">
    <source>
        <dbReference type="EMBL" id="PPK50861.1"/>
    </source>
</evidence>
<dbReference type="NCBIfam" id="NF033487">
    <property type="entry name" value="Lacal_2735_fam"/>
    <property type="match status" value="1"/>
</dbReference>
<dbReference type="RefSeq" id="WP_104416635.1">
    <property type="nucleotide sequence ID" value="NZ_PTIT01000019.1"/>
</dbReference>